<dbReference type="InterPro" id="IPR036390">
    <property type="entry name" value="WH_DNA-bd_sf"/>
</dbReference>
<dbReference type="Pfam" id="PF07729">
    <property type="entry name" value="FCD"/>
    <property type="match status" value="1"/>
</dbReference>
<dbReference type="SUPFAM" id="SSF46785">
    <property type="entry name" value="Winged helix' DNA-binding domain"/>
    <property type="match status" value="1"/>
</dbReference>
<dbReference type="Gene3D" id="1.10.10.10">
    <property type="entry name" value="Winged helix-like DNA-binding domain superfamily/Winged helix DNA-binding domain"/>
    <property type="match status" value="1"/>
</dbReference>
<dbReference type="OrthoDB" id="9799482at2"/>
<gene>
    <name evidence="5" type="ORF">SAMN05421771_3636</name>
</gene>
<dbReference type="GO" id="GO:0003677">
    <property type="term" value="F:DNA binding"/>
    <property type="evidence" value="ECO:0007669"/>
    <property type="project" value="UniProtKB-KW"/>
</dbReference>
<accession>A0A1I6MXP1</accession>
<keyword evidence="2" id="KW-0238">DNA-binding</keyword>
<dbReference type="STRING" id="474950.SAMN05421771_3636"/>
<dbReference type="PRINTS" id="PR00035">
    <property type="entry name" value="HTHGNTR"/>
</dbReference>
<dbReference type="RefSeq" id="WP_089842211.1">
    <property type="nucleotide sequence ID" value="NZ_FOZL01000002.1"/>
</dbReference>
<dbReference type="InterPro" id="IPR011711">
    <property type="entry name" value="GntR_C"/>
</dbReference>
<organism evidence="5 6">
    <name type="scientific">Granulicella pectinivorans</name>
    <dbReference type="NCBI Taxonomy" id="474950"/>
    <lineage>
        <taxon>Bacteria</taxon>
        <taxon>Pseudomonadati</taxon>
        <taxon>Acidobacteriota</taxon>
        <taxon>Terriglobia</taxon>
        <taxon>Terriglobales</taxon>
        <taxon>Acidobacteriaceae</taxon>
        <taxon>Granulicella</taxon>
    </lineage>
</organism>
<name>A0A1I6MXP1_9BACT</name>
<evidence type="ECO:0000256" key="1">
    <source>
        <dbReference type="ARBA" id="ARBA00023015"/>
    </source>
</evidence>
<sequence>MLTKHKLVPGSKGLLVPAFERTLHTQVAREIGLQILKGKLKPGAVLPNEADFGMQLGVSRTALREAVKVLAAKGLVEVRRKTGTRVRPQHDWNALDPDVLNWLFSGKGFAVGIPDLLELRLIIEPAGARLAAERATQENLVEIESALQGMEAALEDSASSVESDLKFHLAILEATHNTFMRPFGALIQEALRASFKLTNRDRMAFEKSLRRHRDVFEAIRDGNPNAAEVAMQIVLNRTSEDIERSLPKKMVKKSNKRTAATGVRQ</sequence>
<evidence type="ECO:0000256" key="3">
    <source>
        <dbReference type="ARBA" id="ARBA00023163"/>
    </source>
</evidence>
<dbReference type="AlphaFoldDB" id="A0A1I6MXP1"/>
<reference evidence="5 6" key="1">
    <citation type="submission" date="2016-10" db="EMBL/GenBank/DDBJ databases">
        <authorList>
            <person name="de Groot N.N."/>
        </authorList>
    </citation>
    <scope>NUCLEOTIDE SEQUENCE [LARGE SCALE GENOMIC DNA]</scope>
    <source>
        <strain evidence="5 6">DSM 21001</strain>
    </source>
</reference>
<dbReference type="Proteomes" id="UP000199024">
    <property type="component" value="Unassembled WGS sequence"/>
</dbReference>
<dbReference type="PROSITE" id="PS50949">
    <property type="entry name" value="HTH_GNTR"/>
    <property type="match status" value="1"/>
</dbReference>
<evidence type="ECO:0000313" key="5">
    <source>
        <dbReference type="EMBL" id="SFS20429.1"/>
    </source>
</evidence>
<dbReference type="PANTHER" id="PTHR43537:SF44">
    <property type="entry name" value="GNTR FAMILY REGULATORY PROTEIN"/>
    <property type="match status" value="1"/>
</dbReference>
<keyword evidence="3" id="KW-0804">Transcription</keyword>
<feature type="domain" description="HTH gntR-type" evidence="4">
    <location>
        <begin position="21"/>
        <end position="89"/>
    </location>
</feature>
<dbReference type="SMART" id="SM00345">
    <property type="entry name" value="HTH_GNTR"/>
    <property type="match status" value="1"/>
</dbReference>
<dbReference type="CDD" id="cd07377">
    <property type="entry name" value="WHTH_GntR"/>
    <property type="match status" value="1"/>
</dbReference>
<dbReference type="InterPro" id="IPR008920">
    <property type="entry name" value="TF_FadR/GntR_C"/>
</dbReference>
<evidence type="ECO:0000259" key="4">
    <source>
        <dbReference type="PROSITE" id="PS50949"/>
    </source>
</evidence>
<dbReference type="Pfam" id="PF00392">
    <property type="entry name" value="GntR"/>
    <property type="match status" value="1"/>
</dbReference>
<proteinExistence type="predicted"/>
<keyword evidence="1" id="KW-0805">Transcription regulation</keyword>
<dbReference type="InterPro" id="IPR036388">
    <property type="entry name" value="WH-like_DNA-bd_sf"/>
</dbReference>
<dbReference type="SMART" id="SM00895">
    <property type="entry name" value="FCD"/>
    <property type="match status" value="1"/>
</dbReference>
<dbReference type="SUPFAM" id="SSF48008">
    <property type="entry name" value="GntR ligand-binding domain-like"/>
    <property type="match status" value="1"/>
</dbReference>
<evidence type="ECO:0000313" key="6">
    <source>
        <dbReference type="Proteomes" id="UP000199024"/>
    </source>
</evidence>
<keyword evidence="6" id="KW-1185">Reference proteome</keyword>
<dbReference type="GO" id="GO:0003700">
    <property type="term" value="F:DNA-binding transcription factor activity"/>
    <property type="evidence" value="ECO:0007669"/>
    <property type="project" value="InterPro"/>
</dbReference>
<dbReference type="EMBL" id="FOZL01000002">
    <property type="protein sequence ID" value="SFS20429.1"/>
    <property type="molecule type" value="Genomic_DNA"/>
</dbReference>
<dbReference type="PANTHER" id="PTHR43537">
    <property type="entry name" value="TRANSCRIPTIONAL REGULATOR, GNTR FAMILY"/>
    <property type="match status" value="1"/>
</dbReference>
<protein>
    <submittedName>
        <fullName evidence="5">Transcriptional regulator, GntR family</fullName>
    </submittedName>
</protein>
<dbReference type="InterPro" id="IPR000524">
    <property type="entry name" value="Tscrpt_reg_HTH_GntR"/>
</dbReference>
<dbReference type="Gene3D" id="1.20.120.530">
    <property type="entry name" value="GntR ligand-binding domain-like"/>
    <property type="match status" value="1"/>
</dbReference>
<evidence type="ECO:0000256" key="2">
    <source>
        <dbReference type="ARBA" id="ARBA00023125"/>
    </source>
</evidence>